<keyword evidence="12" id="KW-1185">Reference proteome</keyword>
<dbReference type="GO" id="GO:0005789">
    <property type="term" value="C:endoplasmic reticulum membrane"/>
    <property type="evidence" value="ECO:0007669"/>
    <property type="project" value="UniProtKB-SubCell"/>
</dbReference>
<evidence type="ECO:0000256" key="9">
    <source>
        <dbReference type="ARBA" id="ARBA00023160"/>
    </source>
</evidence>
<dbReference type="GO" id="GO:0035338">
    <property type="term" value="P:long-chain fatty-acyl-CoA biosynthetic process"/>
    <property type="evidence" value="ECO:0007669"/>
    <property type="project" value="UniProtKB-UniRule"/>
</dbReference>
<feature type="transmembrane region" description="Helical" evidence="10 11">
    <location>
        <begin position="169"/>
        <end position="188"/>
    </location>
</feature>
<proteinExistence type="inferred from homology"/>
<feature type="transmembrane region" description="Helical" evidence="10 11">
    <location>
        <begin position="70"/>
        <end position="96"/>
    </location>
</feature>
<evidence type="ECO:0000256" key="11">
    <source>
        <dbReference type="RuleBase" id="RU361115"/>
    </source>
</evidence>
<dbReference type="PANTHER" id="PTHR11157">
    <property type="entry name" value="FATTY ACID ACYL TRANSFERASE-RELATED"/>
    <property type="match status" value="1"/>
</dbReference>
<feature type="transmembrane region" description="Helical" evidence="10 11">
    <location>
        <begin position="238"/>
        <end position="257"/>
    </location>
</feature>
<evidence type="ECO:0000256" key="1">
    <source>
        <dbReference type="ARBA" id="ARBA00004141"/>
    </source>
</evidence>
<dbReference type="PROSITE" id="PS01188">
    <property type="entry name" value="ELO"/>
    <property type="match status" value="1"/>
</dbReference>
<evidence type="ECO:0000313" key="13">
    <source>
        <dbReference type="RefSeq" id="XP_019491813.1"/>
    </source>
</evidence>
<feature type="transmembrane region" description="Helical" evidence="10 11">
    <location>
        <begin position="200"/>
        <end position="226"/>
    </location>
</feature>
<dbReference type="InterPro" id="IPR030457">
    <property type="entry name" value="ELO_CS"/>
</dbReference>
<comment type="PTM">
    <text evidence="10">N-Glycosylated.</text>
</comment>
<comment type="subcellular location">
    <subcellularLocation>
        <location evidence="10">Endoplasmic reticulum membrane</location>
        <topology evidence="10">Multi-pass membrane protein</topology>
    </subcellularLocation>
    <subcellularLocation>
        <location evidence="1">Membrane</location>
        <topology evidence="1">Multi-pass membrane protein</topology>
    </subcellularLocation>
</comment>
<gene>
    <name evidence="10 13" type="primary">ELOVL3</name>
</gene>
<comment type="catalytic activity">
    <reaction evidence="10 11">
        <text>a very-long-chain acyl-CoA + malonyl-CoA + H(+) = a very-long-chain 3-oxoacyl-CoA + CO2 + CoA</text>
        <dbReference type="Rhea" id="RHEA:32727"/>
        <dbReference type="ChEBI" id="CHEBI:15378"/>
        <dbReference type="ChEBI" id="CHEBI:16526"/>
        <dbReference type="ChEBI" id="CHEBI:57287"/>
        <dbReference type="ChEBI" id="CHEBI:57384"/>
        <dbReference type="ChEBI" id="CHEBI:90725"/>
        <dbReference type="ChEBI" id="CHEBI:90736"/>
        <dbReference type="EC" id="2.3.1.199"/>
    </reaction>
</comment>
<evidence type="ECO:0000313" key="12">
    <source>
        <dbReference type="Proteomes" id="UP000694851"/>
    </source>
</evidence>
<protein>
    <recommendedName>
        <fullName evidence="10">Elongation of very long chain fatty acids protein 3</fullName>
        <ecNumber evidence="10">2.3.1.199</ecNumber>
    </recommendedName>
    <alternativeName>
        <fullName evidence="10">3-keto acyl-CoA synthase ELOVL3</fullName>
    </alternativeName>
    <alternativeName>
        <fullName evidence="10">ELOVL fatty acid elongase 3</fullName>
        <shortName evidence="10">ELOVL FA elongase 3</shortName>
    </alternativeName>
    <alternativeName>
        <fullName evidence="10">Very long chain 3-ketoacyl-CoA synthase 3</fullName>
    </alternativeName>
    <alternativeName>
        <fullName evidence="10">Very long chain 3-oxoacyl-CoA synthase 3</fullName>
    </alternativeName>
</protein>
<dbReference type="UniPathway" id="UPA00658"/>
<sequence>MGTAMNSSDQTAQLLQPYNFELLQGLHDIRPFMKEYWTTSFHIALIYLLLIFVGHNYMKARKGFNLKGPLILWSFCLAIFSILGAVRMWGFMGTLVLRGKLKHTVCFSTFIDDSVIQFWSSLFLLSKIIELGDTAFIVLRKRPLIFVHWYHHSTVLVFTSFAYKNKVAAGGWFMTMNFGVHAVMYTYYTLKAARVEPPRWFPRLITTLQILQMFMGAIVVILTYVWRQEQGCHTTAEHFFWSFILYLTYFILFAHFFHKTYIMPKVKANTKRE</sequence>
<keyword evidence="8 10" id="KW-0472">Membrane</keyword>
<dbReference type="AlphaFoldDB" id="A0A8B7QVM9"/>
<dbReference type="CTD" id="83401"/>
<evidence type="ECO:0000256" key="2">
    <source>
        <dbReference type="ARBA" id="ARBA00022516"/>
    </source>
</evidence>
<keyword evidence="2 10" id="KW-0444">Lipid biosynthesis</keyword>
<evidence type="ECO:0000256" key="4">
    <source>
        <dbReference type="ARBA" id="ARBA00022692"/>
    </source>
</evidence>
<evidence type="ECO:0000256" key="6">
    <source>
        <dbReference type="ARBA" id="ARBA00022989"/>
    </source>
</evidence>
<dbReference type="GO" id="GO:0034625">
    <property type="term" value="P:fatty acid elongation, monounsaturated fatty acid"/>
    <property type="evidence" value="ECO:0007669"/>
    <property type="project" value="UniProtKB-UniRule"/>
</dbReference>
<dbReference type="EC" id="2.3.1.199" evidence="10"/>
<feature type="transmembrane region" description="Helical" evidence="10 11">
    <location>
        <begin position="116"/>
        <end position="139"/>
    </location>
</feature>
<comment type="caution">
    <text evidence="10">Lacks conserved residue(s) required for the propagation of feature annotation.</text>
</comment>
<evidence type="ECO:0000256" key="5">
    <source>
        <dbReference type="ARBA" id="ARBA00022832"/>
    </source>
</evidence>
<keyword evidence="9 10" id="KW-0275">Fatty acid biosynthesis</keyword>
<keyword evidence="5 10" id="KW-0276">Fatty acid metabolism</keyword>
<dbReference type="GO" id="GO:0030148">
    <property type="term" value="P:sphingolipid biosynthetic process"/>
    <property type="evidence" value="ECO:0007669"/>
    <property type="project" value="TreeGrafter"/>
</dbReference>
<dbReference type="GO" id="GO:0009922">
    <property type="term" value="F:fatty acid elongase activity"/>
    <property type="evidence" value="ECO:0007669"/>
    <property type="project" value="UniProtKB-UniRule"/>
</dbReference>
<keyword evidence="3 10" id="KW-0808">Transferase</keyword>
<keyword evidence="10" id="KW-0256">Endoplasmic reticulum</keyword>
<dbReference type="OrthoDB" id="10259681at2759"/>
<dbReference type="HAMAP" id="MF_03203">
    <property type="entry name" value="VLCF_elongase_3"/>
    <property type="match status" value="1"/>
</dbReference>
<reference evidence="13" key="1">
    <citation type="submission" date="2025-08" db="UniProtKB">
        <authorList>
            <consortium name="RefSeq"/>
        </authorList>
    </citation>
    <scope>IDENTIFICATION</scope>
    <source>
        <tissue evidence="13">Muscle</tissue>
    </source>
</reference>
<dbReference type="KEGG" id="hai:109379595"/>
<dbReference type="Proteomes" id="UP000694851">
    <property type="component" value="Unplaced"/>
</dbReference>
<dbReference type="GO" id="GO:0034626">
    <property type="term" value="P:fatty acid elongation, polyunsaturated fatty acid"/>
    <property type="evidence" value="ECO:0007669"/>
    <property type="project" value="UniProtKB-UniRule"/>
</dbReference>
<dbReference type="PANTHER" id="PTHR11157:SF68">
    <property type="entry name" value="ELONGATION OF VERY LONG CHAIN FATTY ACIDS PROTEIN 3"/>
    <property type="match status" value="1"/>
</dbReference>
<keyword evidence="6 10" id="KW-1133">Transmembrane helix</keyword>
<evidence type="ECO:0000256" key="7">
    <source>
        <dbReference type="ARBA" id="ARBA00023098"/>
    </source>
</evidence>
<dbReference type="GO" id="GO:0042761">
    <property type="term" value="P:very long-chain fatty acid biosynthetic process"/>
    <property type="evidence" value="ECO:0007669"/>
    <property type="project" value="UniProtKB-UniRule"/>
</dbReference>
<dbReference type="RefSeq" id="XP_019491813.1">
    <property type="nucleotide sequence ID" value="XM_019636268.1"/>
</dbReference>
<comment type="similarity">
    <text evidence="10">Belongs to the ELO family. ELOVL3 subfamily.</text>
</comment>
<dbReference type="GO" id="GO:0006636">
    <property type="term" value="P:unsaturated fatty acid biosynthetic process"/>
    <property type="evidence" value="ECO:0007669"/>
    <property type="project" value="UniProtKB-UniRule"/>
</dbReference>
<dbReference type="InterPro" id="IPR002076">
    <property type="entry name" value="ELO_fam"/>
</dbReference>
<evidence type="ECO:0000256" key="8">
    <source>
        <dbReference type="ARBA" id="ARBA00023136"/>
    </source>
</evidence>
<dbReference type="GeneID" id="109379595"/>
<organism evidence="12 13">
    <name type="scientific">Hipposideros armiger</name>
    <name type="common">Great Himalayan leaf-nosed bat</name>
    <dbReference type="NCBI Taxonomy" id="186990"/>
    <lineage>
        <taxon>Eukaryota</taxon>
        <taxon>Metazoa</taxon>
        <taxon>Chordata</taxon>
        <taxon>Craniata</taxon>
        <taxon>Vertebrata</taxon>
        <taxon>Euteleostomi</taxon>
        <taxon>Mammalia</taxon>
        <taxon>Eutheria</taxon>
        <taxon>Laurasiatheria</taxon>
        <taxon>Chiroptera</taxon>
        <taxon>Yinpterochiroptera</taxon>
        <taxon>Rhinolophoidea</taxon>
        <taxon>Hipposideridae</taxon>
        <taxon>Hipposideros</taxon>
    </lineage>
</organism>
<name>A0A8B7QVM9_HIPAR</name>
<accession>A0A8B7QVM9</accession>
<keyword evidence="4 10" id="KW-0812">Transmembrane</keyword>
<dbReference type="InterPro" id="IPR033679">
    <property type="entry name" value="ELOVL3"/>
</dbReference>
<comment type="function">
    <text evidence="10">Catalyzes the first and rate-limiting reaction of the four reactions that constitute the long-chain fatty acids elongation cycle. This endoplasmic reticulum-bound enzymatic process allows the addition of 2 carbons to the chain of long- and very long-chain fatty acids (VLCFAs) per cycle. Condensing enzyme with higher activity toward C18 acyl-CoAs, especially C18:0 acyl-CoAs. May participate to the production of saturated and monounsaturated VLCFAs of different chain lengths that are involved in multiple biological processes as precursors of membrane lipids and lipid mediators.</text>
</comment>
<evidence type="ECO:0000256" key="3">
    <source>
        <dbReference type="ARBA" id="ARBA00022679"/>
    </source>
</evidence>
<dbReference type="GO" id="GO:0019367">
    <property type="term" value="P:fatty acid elongation, saturated fatty acid"/>
    <property type="evidence" value="ECO:0007669"/>
    <property type="project" value="UniProtKB-UniRule"/>
</dbReference>
<keyword evidence="7 10" id="KW-0443">Lipid metabolism</keyword>
<keyword evidence="10" id="KW-0325">Glycoprotein</keyword>
<evidence type="ECO:0000256" key="10">
    <source>
        <dbReference type="HAMAP-Rule" id="MF_03203"/>
    </source>
</evidence>
<feature type="transmembrane region" description="Helical" evidence="10 11">
    <location>
        <begin position="36"/>
        <end position="58"/>
    </location>
</feature>
<comment type="pathway">
    <text evidence="10">Lipid metabolism; polyunsaturated fatty acid biosynthesis.</text>
</comment>
<dbReference type="Pfam" id="PF01151">
    <property type="entry name" value="ELO"/>
    <property type="match status" value="1"/>
</dbReference>